<reference evidence="1 2" key="1">
    <citation type="submission" date="2020-06" db="EMBL/GenBank/DDBJ databases">
        <title>NJ-3-1, isolated from saline soil.</title>
        <authorList>
            <person name="Cui H.L."/>
            <person name="Shi X."/>
        </authorList>
    </citation>
    <scope>NUCLEOTIDE SEQUENCE [LARGE SCALE GENOMIC DNA]</scope>
    <source>
        <strain evidence="1 2">NJ-3-1</strain>
    </source>
</reference>
<dbReference type="EMBL" id="CP058579">
    <property type="protein sequence ID" value="QLG62854.1"/>
    <property type="molecule type" value="Genomic_DNA"/>
</dbReference>
<name>A0A7D5LBV6_9EURY</name>
<organism evidence="1 2">
    <name type="scientific">Halorarum salinum</name>
    <dbReference type="NCBI Taxonomy" id="2743089"/>
    <lineage>
        <taxon>Archaea</taxon>
        <taxon>Methanobacteriati</taxon>
        <taxon>Methanobacteriota</taxon>
        <taxon>Stenosarchaea group</taxon>
        <taxon>Halobacteria</taxon>
        <taxon>Halobacteriales</taxon>
        <taxon>Haloferacaceae</taxon>
        <taxon>Halorarum</taxon>
    </lineage>
</organism>
<proteinExistence type="predicted"/>
<sequence length="52" mass="5291">MSATFPTEVSIEAFAASTPSVPAAELDCSDCGVTFLGDPDGPVTCPQCRRAA</sequence>
<evidence type="ECO:0000313" key="1">
    <source>
        <dbReference type="EMBL" id="QLG62854.1"/>
    </source>
</evidence>
<accession>A0A7D5LBV6</accession>
<dbReference type="Proteomes" id="UP000509626">
    <property type="component" value="Chromosome"/>
</dbReference>
<dbReference type="RefSeq" id="WP_179269439.1">
    <property type="nucleotide sequence ID" value="NZ_CP058579.1"/>
</dbReference>
<gene>
    <name evidence="1" type="ORF">HUG12_14405</name>
</gene>
<dbReference type="AlphaFoldDB" id="A0A7D5LBV6"/>
<dbReference type="KEGG" id="halu:HUG12_14405"/>
<protein>
    <submittedName>
        <fullName evidence="1">Uncharacterized protein</fullName>
    </submittedName>
</protein>
<dbReference type="GeneID" id="56038674"/>
<evidence type="ECO:0000313" key="2">
    <source>
        <dbReference type="Proteomes" id="UP000509626"/>
    </source>
</evidence>
<keyword evidence="2" id="KW-1185">Reference proteome</keyword>